<dbReference type="Proteomes" id="UP001189429">
    <property type="component" value="Unassembled WGS sequence"/>
</dbReference>
<reference evidence="2" key="1">
    <citation type="submission" date="2023-10" db="EMBL/GenBank/DDBJ databases">
        <authorList>
            <person name="Chen Y."/>
            <person name="Shah S."/>
            <person name="Dougan E. K."/>
            <person name="Thang M."/>
            <person name="Chan C."/>
        </authorList>
    </citation>
    <scope>NUCLEOTIDE SEQUENCE [LARGE SCALE GENOMIC DNA]</scope>
</reference>
<protein>
    <submittedName>
        <fullName evidence="2">Uncharacterized protein</fullName>
    </submittedName>
</protein>
<keyword evidence="3" id="KW-1185">Reference proteome</keyword>
<evidence type="ECO:0000313" key="3">
    <source>
        <dbReference type="Proteomes" id="UP001189429"/>
    </source>
</evidence>
<sequence length="856" mass="92367">GSCRFKRAAKKSASFGAQEMHEDEETARLQHRGDAEGVGIVRATRRPRNPVGAQMGLGAGGSSASSRALVSISDGSELDGASSVLSCRSNRPQSLGHGLRRYQNDKGGPRSDAGCSSGPSPRTPCMVSKIKASEGPEEPPTAKPKKHKQTNANSVDGGRQLIEEGESNWGNSLLWSRKYRNRDFENLLTRLSARASKTSSLDQEGAAAVAEELYQLSVQFEDARNFVAMLRDSPESVVLQLGETGIDFFKKIDEATMANVSSTLMLTLVSHSSADVVKLGLQVAKYQKTFTDKVIKKNSMQSFIDIMGSCSAILVECDMDAIDTSSQGINDATGWCPVALADLHALRCFAQVHATDPKDKPPRALWVLGVQLVNNKGKLSSRLRACMRVSAGTACWAKAAWDRLPTSSSAGCAGDCVLQDSVVKSVRQFVEGLGDAICRLDNQRGIASLWGMIGGMAADDEILASVEAFSKYFDGLDDNGDTKDVDYAAHVALRDNVVRLLCDSISRILGYDNNFSMGLARGDCGDADPFKVLSKVAWPILLFDIPPPARATIKDMKSRCDVIVKVNIVKTQCGMKPCESSLMQWSDAWQDESVISCAPKLPSDDALPAMRAETFNKVASELKDALPPDVQLHVAAVRAYNLIKGTATSCLQGKLVGCMQATSALKSHADLVAPVGDKAELKEWKPVLIGEWGKRFQDILKKVDLWGTQAFLNKYGPDGENLLALISAWDFGGEGKQSWLASPTRDPTKEQDMKAVGSFVMSFGPVERALEDLGVARSSLHWLDPLSANRLNEAIVNLPRARGLKKSAAVLMCSTVLCNACLTGIGKNDARKCVTERVMVNFADLPPKLVEVVGSE</sequence>
<organism evidence="2 3">
    <name type="scientific">Prorocentrum cordatum</name>
    <dbReference type="NCBI Taxonomy" id="2364126"/>
    <lineage>
        <taxon>Eukaryota</taxon>
        <taxon>Sar</taxon>
        <taxon>Alveolata</taxon>
        <taxon>Dinophyceae</taxon>
        <taxon>Prorocentrales</taxon>
        <taxon>Prorocentraceae</taxon>
        <taxon>Prorocentrum</taxon>
    </lineage>
</organism>
<feature type="region of interest" description="Disordered" evidence="1">
    <location>
        <begin position="80"/>
        <end position="159"/>
    </location>
</feature>
<feature type="non-terminal residue" evidence="2">
    <location>
        <position position="856"/>
    </location>
</feature>
<evidence type="ECO:0000256" key="1">
    <source>
        <dbReference type="SAM" id="MobiDB-lite"/>
    </source>
</evidence>
<feature type="compositionally biased region" description="Polar residues" evidence="1">
    <location>
        <begin position="83"/>
        <end position="93"/>
    </location>
</feature>
<proteinExistence type="predicted"/>
<feature type="compositionally biased region" description="Basic and acidic residues" evidence="1">
    <location>
        <begin position="26"/>
        <end position="35"/>
    </location>
</feature>
<dbReference type="EMBL" id="CAUYUJ010005747">
    <property type="protein sequence ID" value="CAK0814790.1"/>
    <property type="molecule type" value="Genomic_DNA"/>
</dbReference>
<gene>
    <name evidence="2" type="ORF">PCOR1329_LOCUS18297</name>
</gene>
<evidence type="ECO:0000313" key="2">
    <source>
        <dbReference type="EMBL" id="CAK0814790.1"/>
    </source>
</evidence>
<name>A0ABN9R7F2_9DINO</name>
<feature type="non-terminal residue" evidence="2">
    <location>
        <position position="1"/>
    </location>
</feature>
<feature type="region of interest" description="Disordered" evidence="1">
    <location>
        <begin position="1"/>
        <end position="68"/>
    </location>
</feature>
<feature type="compositionally biased region" description="Basic residues" evidence="1">
    <location>
        <begin position="1"/>
        <end position="10"/>
    </location>
</feature>
<accession>A0ABN9R7F2</accession>
<comment type="caution">
    <text evidence="2">The sequence shown here is derived from an EMBL/GenBank/DDBJ whole genome shotgun (WGS) entry which is preliminary data.</text>
</comment>